<organism evidence="2 3">
    <name type="scientific">Streptomonospora mangrovi</name>
    <dbReference type="NCBI Taxonomy" id="2883123"/>
    <lineage>
        <taxon>Bacteria</taxon>
        <taxon>Bacillati</taxon>
        <taxon>Actinomycetota</taxon>
        <taxon>Actinomycetes</taxon>
        <taxon>Streptosporangiales</taxon>
        <taxon>Nocardiopsidaceae</taxon>
        <taxon>Streptomonospora</taxon>
    </lineage>
</organism>
<evidence type="ECO:0000313" key="2">
    <source>
        <dbReference type="EMBL" id="MDA0566308.1"/>
    </source>
</evidence>
<sequence>MADIAFVLVAVVFFALCVGYVRGCERIIGAAPAGAGDDEHPAGRPERADRAGEAVAP</sequence>
<dbReference type="Proteomes" id="UP001140076">
    <property type="component" value="Unassembled WGS sequence"/>
</dbReference>
<comment type="caution">
    <text evidence="2">The sequence shown here is derived from an EMBL/GenBank/DDBJ whole genome shotgun (WGS) entry which is preliminary data.</text>
</comment>
<dbReference type="AlphaFoldDB" id="A0A9X3SEX3"/>
<proteinExistence type="predicted"/>
<keyword evidence="3" id="KW-1185">Reference proteome</keyword>
<evidence type="ECO:0008006" key="4">
    <source>
        <dbReference type="Google" id="ProtNLM"/>
    </source>
</evidence>
<gene>
    <name evidence="2" type="ORF">LG943_18590</name>
</gene>
<evidence type="ECO:0000256" key="1">
    <source>
        <dbReference type="SAM" id="MobiDB-lite"/>
    </source>
</evidence>
<protein>
    <recommendedName>
        <fullName evidence="4">Potassium-transporting ATPase subunit A</fullName>
    </recommendedName>
</protein>
<feature type="region of interest" description="Disordered" evidence="1">
    <location>
        <begin position="31"/>
        <end position="57"/>
    </location>
</feature>
<evidence type="ECO:0000313" key="3">
    <source>
        <dbReference type="Proteomes" id="UP001140076"/>
    </source>
</evidence>
<dbReference type="EMBL" id="JAJAQC010000033">
    <property type="protein sequence ID" value="MDA0566308.1"/>
    <property type="molecule type" value="Genomic_DNA"/>
</dbReference>
<name>A0A9X3SEX3_9ACTN</name>
<feature type="compositionally biased region" description="Basic and acidic residues" evidence="1">
    <location>
        <begin position="37"/>
        <end position="57"/>
    </location>
</feature>
<reference evidence="2" key="1">
    <citation type="submission" date="2021-10" db="EMBL/GenBank/DDBJ databases">
        <title>Streptomonospora sp. nov., isolated from mangrove soil.</title>
        <authorList>
            <person name="Chen X."/>
            <person name="Ge X."/>
            <person name="Liu W."/>
        </authorList>
    </citation>
    <scope>NUCLEOTIDE SEQUENCE</scope>
    <source>
        <strain evidence="2">S1-112</strain>
    </source>
</reference>
<dbReference type="RefSeq" id="WP_270073566.1">
    <property type="nucleotide sequence ID" value="NZ_JAJAQC010000033.1"/>
</dbReference>
<accession>A0A9X3SEX3</accession>